<dbReference type="Proteomes" id="UP000094389">
    <property type="component" value="Unassembled WGS sequence"/>
</dbReference>
<keyword evidence="4 8" id="KW-0418">Kinase</keyword>
<evidence type="ECO:0000256" key="2">
    <source>
        <dbReference type="ARBA" id="ARBA00022679"/>
    </source>
</evidence>
<dbReference type="PANTHER" id="PTHR20275">
    <property type="entry name" value="NAD KINASE"/>
    <property type="match status" value="1"/>
</dbReference>
<dbReference type="STRING" id="983966.A0A1E4RY86"/>
<accession>A0A1E4RY86</accession>
<dbReference type="InterPro" id="IPR017438">
    <property type="entry name" value="ATP-NAD_kinase_N"/>
</dbReference>
<dbReference type="Pfam" id="PF01513">
    <property type="entry name" value="NAD_kinase"/>
    <property type="match status" value="1"/>
</dbReference>
<dbReference type="OrthoDB" id="24581at2759"/>
<keyword evidence="9" id="KW-1185">Reference proteome</keyword>
<dbReference type="InterPro" id="IPR002504">
    <property type="entry name" value="NADK"/>
</dbReference>
<evidence type="ECO:0000313" key="8">
    <source>
        <dbReference type="EMBL" id="ODV72252.1"/>
    </source>
</evidence>
<organism evidence="8 9">
    <name type="scientific">Cyberlindnera jadinii (strain ATCC 18201 / CBS 1600 / BCRC 20928 / JCM 3617 / NBRC 0987 / NRRL Y-1542)</name>
    <name type="common">Torula yeast</name>
    <name type="synonym">Candida utilis</name>
    <dbReference type="NCBI Taxonomy" id="983966"/>
    <lineage>
        <taxon>Eukaryota</taxon>
        <taxon>Fungi</taxon>
        <taxon>Dikarya</taxon>
        <taxon>Ascomycota</taxon>
        <taxon>Saccharomycotina</taxon>
        <taxon>Saccharomycetes</taxon>
        <taxon>Phaffomycetales</taxon>
        <taxon>Phaffomycetaceae</taxon>
        <taxon>Cyberlindnera</taxon>
    </lineage>
</organism>
<dbReference type="AlphaFoldDB" id="A0A1E4RY86"/>
<keyword evidence="2" id="KW-0808">Transferase</keyword>
<evidence type="ECO:0000256" key="1">
    <source>
        <dbReference type="ARBA" id="ARBA00010995"/>
    </source>
</evidence>
<dbReference type="GO" id="GO:0005524">
    <property type="term" value="F:ATP binding"/>
    <property type="evidence" value="ECO:0007669"/>
    <property type="project" value="UniProtKB-KW"/>
</dbReference>
<dbReference type="InterPro" id="IPR017437">
    <property type="entry name" value="ATP-NAD_kinase_PpnK-typ_C"/>
</dbReference>
<evidence type="ECO:0000256" key="5">
    <source>
        <dbReference type="ARBA" id="ARBA00022840"/>
    </source>
</evidence>
<dbReference type="GeneID" id="30987268"/>
<dbReference type="OMA" id="DEMAWAN"/>
<name>A0A1E4RY86_CYBJN</name>
<dbReference type="GO" id="GO:0019674">
    <property type="term" value="P:NAD+ metabolic process"/>
    <property type="evidence" value="ECO:0007669"/>
    <property type="project" value="InterPro"/>
</dbReference>
<dbReference type="GO" id="GO:0003951">
    <property type="term" value="F:NAD+ kinase activity"/>
    <property type="evidence" value="ECO:0007669"/>
    <property type="project" value="InterPro"/>
</dbReference>
<dbReference type="Gene3D" id="3.40.50.10330">
    <property type="entry name" value="Probable inorganic polyphosphate/atp-NAD kinase, domain 1"/>
    <property type="match status" value="1"/>
</dbReference>
<evidence type="ECO:0000256" key="6">
    <source>
        <dbReference type="ARBA" id="ARBA00022857"/>
    </source>
</evidence>
<evidence type="ECO:0000256" key="7">
    <source>
        <dbReference type="ARBA" id="ARBA00023027"/>
    </source>
</evidence>
<keyword evidence="5" id="KW-0067">ATP-binding</keyword>
<keyword evidence="3" id="KW-0547">Nucleotide-binding</keyword>
<keyword evidence="6" id="KW-0521">NADP</keyword>
<dbReference type="InterPro" id="IPR016064">
    <property type="entry name" value="NAD/diacylglycerol_kinase_sf"/>
</dbReference>
<evidence type="ECO:0000256" key="4">
    <source>
        <dbReference type="ARBA" id="ARBA00022777"/>
    </source>
</evidence>
<sequence length="440" mass="49293">MNAQRKFSIGNNAVIPTLLNAQLNHVDLFDLEESQPLELKTNNKNQLDISKLCLEHKLSSISSALMTNSQLGKVIGGIRDLEQTLNRVNIRSKMNHILIVTKLQDPEPVKWASTVSKFLLGYNDEIKVYIEDKIENSAVYDIESVKSVSSSAASRIRIWQADKCFYRPEIFDLVLTFGGDGTVLYASWLFQSTIPPVLPFCLGSLGFLTNFSVADFEETLTRIIQKGYQCSIRMRFECTVMRSKHPDDPTYDLVEEVGQLGKTADATHDIEETYTVFNEVVVDRGPNSTMTSLEMFSDRAALTTAEADGLIISTPSGSTAYSLSAGGSLVHPEIPGILISPICPHTLSFRPLVIPDSIVLRLGVPYDARSTAWCSFDGRQRVELFKGDIITITASRYPLPCIKKHGIRDDWFERLGSQLHWNERKHQKPFNKSGLDLKEK</sequence>
<dbReference type="HAMAP" id="MF_00361">
    <property type="entry name" value="NAD_kinase"/>
    <property type="match status" value="1"/>
</dbReference>
<dbReference type="FunFam" id="2.60.200.30:FF:000009">
    <property type="entry name" value="Poly(P)/ATP NAD kinase"/>
    <property type="match status" value="1"/>
</dbReference>
<gene>
    <name evidence="8" type="ORF">CYBJADRAFT_129771</name>
</gene>
<evidence type="ECO:0000313" key="9">
    <source>
        <dbReference type="Proteomes" id="UP000094389"/>
    </source>
</evidence>
<protein>
    <submittedName>
        <fullName evidence="8">ATP NAD kinase</fullName>
    </submittedName>
</protein>
<dbReference type="PANTHER" id="PTHR20275:SF0">
    <property type="entry name" value="NAD KINASE"/>
    <property type="match status" value="1"/>
</dbReference>
<dbReference type="GO" id="GO:0006741">
    <property type="term" value="P:NADP+ biosynthetic process"/>
    <property type="evidence" value="ECO:0007669"/>
    <property type="project" value="InterPro"/>
</dbReference>
<dbReference type="RefSeq" id="XP_020069291.1">
    <property type="nucleotide sequence ID" value="XM_020212872.1"/>
</dbReference>
<proteinExistence type="inferred from homology"/>
<dbReference type="EMBL" id="KV453935">
    <property type="protein sequence ID" value="ODV72252.1"/>
    <property type="molecule type" value="Genomic_DNA"/>
</dbReference>
<dbReference type="Pfam" id="PF20143">
    <property type="entry name" value="NAD_kinase_C"/>
    <property type="match status" value="1"/>
</dbReference>
<keyword evidence="7" id="KW-0520">NAD</keyword>
<comment type="similarity">
    <text evidence="1">Belongs to the NAD kinase family.</text>
</comment>
<reference evidence="8 9" key="1">
    <citation type="journal article" date="2016" name="Proc. Natl. Acad. Sci. U.S.A.">
        <title>Comparative genomics of biotechnologically important yeasts.</title>
        <authorList>
            <person name="Riley R."/>
            <person name="Haridas S."/>
            <person name="Wolfe K.H."/>
            <person name="Lopes M.R."/>
            <person name="Hittinger C.T."/>
            <person name="Goeker M."/>
            <person name="Salamov A.A."/>
            <person name="Wisecaver J.H."/>
            <person name="Long T.M."/>
            <person name="Calvey C.H."/>
            <person name="Aerts A.L."/>
            <person name="Barry K.W."/>
            <person name="Choi C."/>
            <person name="Clum A."/>
            <person name="Coughlan A.Y."/>
            <person name="Deshpande S."/>
            <person name="Douglass A.P."/>
            <person name="Hanson S.J."/>
            <person name="Klenk H.-P."/>
            <person name="LaButti K.M."/>
            <person name="Lapidus A."/>
            <person name="Lindquist E.A."/>
            <person name="Lipzen A.M."/>
            <person name="Meier-Kolthoff J.P."/>
            <person name="Ohm R.A."/>
            <person name="Otillar R.P."/>
            <person name="Pangilinan J.L."/>
            <person name="Peng Y."/>
            <person name="Rokas A."/>
            <person name="Rosa C.A."/>
            <person name="Scheuner C."/>
            <person name="Sibirny A.A."/>
            <person name="Slot J.C."/>
            <person name="Stielow J.B."/>
            <person name="Sun H."/>
            <person name="Kurtzman C.P."/>
            <person name="Blackwell M."/>
            <person name="Grigoriev I.V."/>
            <person name="Jeffries T.W."/>
        </authorList>
    </citation>
    <scope>NUCLEOTIDE SEQUENCE [LARGE SCALE GENOMIC DNA]</scope>
    <source>
        <strain evidence="9">ATCC 18201 / CBS 1600 / BCRC 20928 / JCM 3617 / NBRC 0987 / NRRL Y-1542</strain>
    </source>
</reference>
<evidence type="ECO:0000256" key="3">
    <source>
        <dbReference type="ARBA" id="ARBA00022741"/>
    </source>
</evidence>
<dbReference type="Gene3D" id="2.60.200.30">
    <property type="entry name" value="Probable inorganic polyphosphate/atp-NAD kinase, domain 2"/>
    <property type="match status" value="1"/>
</dbReference>
<dbReference type="SUPFAM" id="SSF111331">
    <property type="entry name" value="NAD kinase/diacylglycerol kinase-like"/>
    <property type="match status" value="1"/>
</dbReference>